<evidence type="ECO:0000313" key="2">
    <source>
        <dbReference type="EMBL" id="KAG1810535.1"/>
    </source>
</evidence>
<name>A0A9P7JA64_9AGAM</name>
<protein>
    <submittedName>
        <fullName evidence="2">Uncharacterized protein</fullName>
    </submittedName>
</protein>
<sequence length="128" mass="14155">MDRTWEGGFLGLDQSKSRWVNIYGFNDPCFISFSEAFQNEEVHLLVCEIPVKTSGEGPATIISLDGANVNSDIYMFLEHSFGELQCCHPDFLQPSGGNLAKLDPRQSVTADAQTDERAASRNRGVQVI</sequence>
<evidence type="ECO:0000256" key="1">
    <source>
        <dbReference type="SAM" id="MobiDB-lite"/>
    </source>
</evidence>
<gene>
    <name evidence="2" type="ORF">BJ212DRAFT_1302293</name>
</gene>
<dbReference type="Proteomes" id="UP000807769">
    <property type="component" value="Unassembled WGS sequence"/>
</dbReference>
<reference evidence="2" key="1">
    <citation type="journal article" date="2020" name="New Phytol.">
        <title>Comparative genomics reveals dynamic genome evolution in host specialist ectomycorrhizal fungi.</title>
        <authorList>
            <person name="Lofgren L.A."/>
            <person name="Nguyen N.H."/>
            <person name="Vilgalys R."/>
            <person name="Ruytinx J."/>
            <person name="Liao H.L."/>
            <person name="Branco S."/>
            <person name="Kuo A."/>
            <person name="LaButti K."/>
            <person name="Lipzen A."/>
            <person name="Andreopoulos W."/>
            <person name="Pangilinan J."/>
            <person name="Riley R."/>
            <person name="Hundley H."/>
            <person name="Na H."/>
            <person name="Barry K."/>
            <person name="Grigoriev I.V."/>
            <person name="Stajich J.E."/>
            <person name="Kennedy P.G."/>
        </authorList>
    </citation>
    <scope>NUCLEOTIDE SEQUENCE</scope>
    <source>
        <strain evidence="2">MN1</strain>
    </source>
</reference>
<keyword evidence="3" id="KW-1185">Reference proteome</keyword>
<organism evidence="2 3">
    <name type="scientific">Suillus subaureus</name>
    <dbReference type="NCBI Taxonomy" id="48587"/>
    <lineage>
        <taxon>Eukaryota</taxon>
        <taxon>Fungi</taxon>
        <taxon>Dikarya</taxon>
        <taxon>Basidiomycota</taxon>
        <taxon>Agaricomycotina</taxon>
        <taxon>Agaricomycetes</taxon>
        <taxon>Agaricomycetidae</taxon>
        <taxon>Boletales</taxon>
        <taxon>Suillineae</taxon>
        <taxon>Suillaceae</taxon>
        <taxon>Suillus</taxon>
    </lineage>
</organism>
<dbReference type="AlphaFoldDB" id="A0A9P7JA64"/>
<dbReference type="EMBL" id="JABBWG010000032">
    <property type="protein sequence ID" value="KAG1810535.1"/>
    <property type="molecule type" value="Genomic_DNA"/>
</dbReference>
<accession>A0A9P7JA64</accession>
<dbReference type="GeneID" id="64627259"/>
<dbReference type="RefSeq" id="XP_041189431.1">
    <property type="nucleotide sequence ID" value="XM_041333242.1"/>
</dbReference>
<comment type="caution">
    <text evidence="2">The sequence shown here is derived from an EMBL/GenBank/DDBJ whole genome shotgun (WGS) entry which is preliminary data.</text>
</comment>
<proteinExistence type="predicted"/>
<evidence type="ECO:0000313" key="3">
    <source>
        <dbReference type="Proteomes" id="UP000807769"/>
    </source>
</evidence>
<feature type="region of interest" description="Disordered" evidence="1">
    <location>
        <begin position="109"/>
        <end position="128"/>
    </location>
</feature>
<dbReference type="OrthoDB" id="4760524at2759"/>